<dbReference type="RefSeq" id="WP_081805955.1">
    <property type="nucleotide sequence ID" value="NZ_AWFH01000001.1"/>
</dbReference>
<dbReference type="STRING" id="1280948.HY36_00195"/>
<keyword evidence="1" id="KW-0472">Membrane</keyword>
<feature type="transmembrane region" description="Helical" evidence="1">
    <location>
        <begin position="260"/>
        <end position="279"/>
    </location>
</feature>
<evidence type="ECO:0000313" key="2">
    <source>
        <dbReference type="EMBL" id="KCZ64824.1"/>
    </source>
</evidence>
<evidence type="ECO:0000313" key="3">
    <source>
        <dbReference type="Proteomes" id="UP000024547"/>
    </source>
</evidence>
<proteinExistence type="predicted"/>
<comment type="caution">
    <text evidence="2">The sequence shown here is derived from an EMBL/GenBank/DDBJ whole genome shotgun (WGS) entry which is preliminary data.</text>
</comment>
<evidence type="ECO:0000256" key="1">
    <source>
        <dbReference type="SAM" id="Phobius"/>
    </source>
</evidence>
<dbReference type="eggNOG" id="ENOG502ZCJ3">
    <property type="taxonomic scope" value="Bacteria"/>
</dbReference>
<dbReference type="Proteomes" id="UP000024547">
    <property type="component" value="Unassembled WGS sequence"/>
</dbReference>
<name>A0A059EA83_9PROT</name>
<feature type="transmembrane region" description="Helical" evidence="1">
    <location>
        <begin position="291"/>
        <end position="314"/>
    </location>
</feature>
<keyword evidence="1" id="KW-0812">Transmembrane</keyword>
<feature type="transmembrane region" description="Helical" evidence="1">
    <location>
        <begin position="181"/>
        <end position="206"/>
    </location>
</feature>
<dbReference type="EMBL" id="AWFH01000001">
    <property type="protein sequence ID" value="KCZ64824.1"/>
    <property type="molecule type" value="Genomic_DNA"/>
</dbReference>
<organism evidence="2 3">
    <name type="scientific">Hyphomonas atlantica</name>
    <dbReference type="NCBI Taxonomy" id="1280948"/>
    <lineage>
        <taxon>Bacteria</taxon>
        <taxon>Pseudomonadati</taxon>
        <taxon>Pseudomonadota</taxon>
        <taxon>Alphaproteobacteria</taxon>
        <taxon>Hyphomonadales</taxon>
        <taxon>Hyphomonadaceae</taxon>
        <taxon>Hyphomonas</taxon>
    </lineage>
</organism>
<dbReference type="InterPro" id="IPR018750">
    <property type="entry name" value="DUF2306_membrane"/>
</dbReference>
<keyword evidence="3" id="KW-1185">Reference proteome</keyword>
<sequence length="315" mass="34662">MSAIRGQLRPSRRQIRRFSSEILADFQIGKTLSLNTFTPFGSENPEGLIVPTSPPPLTLWNKILGRTGIAWFCVAAIGQTAFILFIASYYGVRTATGNYAGWNDKSLIKGHVPGDDAGNLMFALHVLLAAVMTFTGLIQLVPVLRRKFPKLHRWSGRMFLVLACFLALGGLWLTWGRVTYLSLVSAVSVSLNAVLILVCAAYTLRFALARRFADHQRWAMRLFMVANGVWFIRVGLMGWILINQSPRWMNSTMSGPADIVISYGSFLIPLAVLELYSAARRSRSVPAKAAASLLVAGATVFTGIGILGASMFLWF</sequence>
<dbReference type="Pfam" id="PF10067">
    <property type="entry name" value="DUF2306"/>
    <property type="match status" value="1"/>
</dbReference>
<feature type="transmembrane region" description="Helical" evidence="1">
    <location>
        <begin position="218"/>
        <end position="240"/>
    </location>
</feature>
<dbReference type="PATRIC" id="fig|1280948.3.peg.39"/>
<evidence type="ECO:0008006" key="4">
    <source>
        <dbReference type="Google" id="ProtNLM"/>
    </source>
</evidence>
<accession>A0A059EA83</accession>
<feature type="transmembrane region" description="Helical" evidence="1">
    <location>
        <begin position="69"/>
        <end position="92"/>
    </location>
</feature>
<dbReference type="OrthoDB" id="8759010at2"/>
<dbReference type="AlphaFoldDB" id="A0A059EA83"/>
<reference evidence="2 3" key="1">
    <citation type="journal article" date="2014" name="Antonie Van Leeuwenhoek">
        <title>Hyphomonas beringensis sp. nov. and Hyphomonas chukchiensis sp. nov., isolated from surface seawater of the Bering Sea and Chukchi Sea.</title>
        <authorList>
            <person name="Li C."/>
            <person name="Lai Q."/>
            <person name="Li G."/>
            <person name="Dong C."/>
            <person name="Wang J."/>
            <person name="Liao Y."/>
            <person name="Shao Z."/>
        </authorList>
    </citation>
    <scope>NUCLEOTIDE SEQUENCE [LARGE SCALE GENOMIC DNA]</scope>
    <source>
        <strain evidence="2 3">22II1-22F38</strain>
    </source>
</reference>
<keyword evidence="1" id="KW-1133">Transmembrane helix</keyword>
<feature type="transmembrane region" description="Helical" evidence="1">
    <location>
        <begin position="122"/>
        <end position="144"/>
    </location>
</feature>
<gene>
    <name evidence="2" type="ORF">HY36_00195</name>
</gene>
<protein>
    <recommendedName>
        <fullName evidence="4">DUF2306 domain-containing protein</fullName>
    </recommendedName>
</protein>
<feature type="transmembrane region" description="Helical" evidence="1">
    <location>
        <begin position="156"/>
        <end position="175"/>
    </location>
</feature>